<sequence length="69" mass="7326">RDVKGKGAKFRSLDRENDHEDTVLDPSIIDIDDPQPSTSGTGHVGPSAHDILSSVKDASNHASVTTMKA</sequence>
<accession>A0AAN8WQ68</accession>
<organism evidence="2 3">
    <name type="scientific">Halocaridina rubra</name>
    <name type="common">Hawaiian red shrimp</name>
    <dbReference type="NCBI Taxonomy" id="373956"/>
    <lineage>
        <taxon>Eukaryota</taxon>
        <taxon>Metazoa</taxon>
        <taxon>Ecdysozoa</taxon>
        <taxon>Arthropoda</taxon>
        <taxon>Crustacea</taxon>
        <taxon>Multicrustacea</taxon>
        <taxon>Malacostraca</taxon>
        <taxon>Eumalacostraca</taxon>
        <taxon>Eucarida</taxon>
        <taxon>Decapoda</taxon>
        <taxon>Pleocyemata</taxon>
        <taxon>Caridea</taxon>
        <taxon>Atyoidea</taxon>
        <taxon>Atyidae</taxon>
        <taxon>Halocaridina</taxon>
    </lineage>
</organism>
<reference evidence="2 3" key="1">
    <citation type="submission" date="2023-11" db="EMBL/GenBank/DDBJ databases">
        <title>Halocaridina rubra genome assembly.</title>
        <authorList>
            <person name="Smith C."/>
        </authorList>
    </citation>
    <scope>NUCLEOTIDE SEQUENCE [LARGE SCALE GENOMIC DNA]</scope>
    <source>
        <strain evidence="2">EP-1</strain>
        <tissue evidence="2">Whole</tissue>
    </source>
</reference>
<feature type="region of interest" description="Disordered" evidence="1">
    <location>
        <begin position="1"/>
        <end position="69"/>
    </location>
</feature>
<gene>
    <name evidence="2" type="ORF">SK128_010046</name>
</gene>
<dbReference type="EMBL" id="JAXCGZ010021400">
    <property type="protein sequence ID" value="KAK7051683.1"/>
    <property type="molecule type" value="Genomic_DNA"/>
</dbReference>
<evidence type="ECO:0000313" key="2">
    <source>
        <dbReference type="EMBL" id="KAK7051683.1"/>
    </source>
</evidence>
<feature type="compositionally biased region" description="Polar residues" evidence="1">
    <location>
        <begin position="56"/>
        <end position="69"/>
    </location>
</feature>
<keyword evidence="3" id="KW-1185">Reference proteome</keyword>
<feature type="non-terminal residue" evidence="2">
    <location>
        <position position="69"/>
    </location>
</feature>
<evidence type="ECO:0000256" key="1">
    <source>
        <dbReference type="SAM" id="MobiDB-lite"/>
    </source>
</evidence>
<name>A0AAN8WQ68_HALRR</name>
<comment type="caution">
    <text evidence="2">The sequence shown here is derived from an EMBL/GenBank/DDBJ whole genome shotgun (WGS) entry which is preliminary data.</text>
</comment>
<dbReference type="Proteomes" id="UP001381693">
    <property type="component" value="Unassembled WGS sequence"/>
</dbReference>
<feature type="compositionally biased region" description="Basic and acidic residues" evidence="1">
    <location>
        <begin position="1"/>
        <end position="22"/>
    </location>
</feature>
<feature type="compositionally biased region" description="Low complexity" evidence="1">
    <location>
        <begin position="25"/>
        <end position="39"/>
    </location>
</feature>
<protein>
    <submittedName>
        <fullName evidence="2">Uncharacterized protein</fullName>
    </submittedName>
</protein>
<feature type="non-terminal residue" evidence="2">
    <location>
        <position position="1"/>
    </location>
</feature>
<proteinExistence type="predicted"/>
<evidence type="ECO:0000313" key="3">
    <source>
        <dbReference type="Proteomes" id="UP001381693"/>
    </source>
</evidence>
<dbReference type="AlphaFoldDB" id="A0AAN8WQ68"/>